<gene>
    <name evidence="1" type="ORF">RF55_9062</name>
</gene>
<protein>
    <submittedName>
        <fullName evidence="1">Gag-pol polyprotein</fullName>
    </submittedName>
</protein>
<keyword evidence="2" id="KW-1185">Reference proteome</keyword>
<dbReference type="Proteomes" id="UP000036403">
    <property type="component" value="Unassembled WGS sequence"/>
</dbReference>
<accession>A0A0J7KL55</accession>
<dbReference type="PaxDb" id="67767-A0A0J7KL55"/>
<proteinExistence type="predicted"/>
<evidence type="ECO:0000313" key="2">
    <source>
        <dbReference type="Proteomes" id="UP000036403"/>
    </source>
</evidence>
<reference evidence="1 2" key="1">
    <citation type="submission" date="2015-04" db="EMBL/GenBank/DDBJ databases">
        <title>Lasius niger genome sequencing.</title>
        <authorList>
            <person name="Konorov E.A."/>
            <person name="Nikitin M.A."/>
            <person name="Kirill M.V."/>
            <person name="Chang P."/>
        </authorList>
    </citation>
    <scope>NUCLEOTIDE SEQUENCE [LARGE SCALE GENOMIC DNA]</scope>
    <source>
        <tissue evidence="1">Whole</tissue>
    </source>
</reference>
<sequence>MITGRKENFSYAAALKRARGEISVDKLEINRTKIRRAANGSMLIEVMGPDGHSKAKALREELCEVLKDEANVTKPVVRGEIRSVGLDDSITAEDVRDTVVD</sequence>
<dbReference type="AlphaFoldDB" id="A0A0J7KL55"/>
<comment type="caution">
    <text evidence="1">The sequence shown here is derived from an EMBL/GenBank/DDBJ whole genome shotgun (WGS) entry which is preliminary data.</text>
</comment>
<organism evidence="1 2">
    <name type="scientific">Lasius niger</name>
    <name type="common">Black garden ant</name>
    <dbReference type="NCBI Taxonomy" id="67767"/>
    <lineage>
        <taxon>Eukaryota</taxon>
        <taxon>Metazoa</taxon>
        <taxon>Ecdysozoa</taxon>
        <taxon>Arthropoda</taxon>
        <taxon>Hexapoda</taxon>
        <taxon>Insecta</taxon>
        <taxon>Pterygota</taxon>
        <taxon>Neoptera</taxon>
        <taxon>Endopterygota</taxon>
        <taxon>Hymenoptera</taxon>
        <taxon>Apocrita</taxon>
        <taxon>Aculeata</taxon>
        <taxon>Formicoidea</taxon>
        <taxon>Formicidae</taxon>
        <taxon>Formicinae</taxon>
        <taxon>Lasius</taxon>
        <taxon>Lasius</taxon>
    </lineage>
</organism>
<dbReference type="EMBL" id="LBMM01005898">
    <property type="protein sequence ID" value="KMQ91113.1"/>
    <property type="molecule type" value="Genomic_DNA"/>
</dbReference>
<evidence type="ECO:0000313" key="1">
    <source>
        <dbReference type="EMBL" id="KMQ91113.1"/>
    </source>
</evidence>
<dbReference type="OrthoDB" id="7554612at2759"/>
<name>A0A0J7KL55_LASNI</name>